<evidence type="ECO:0000259" key="2">
    <source>
        <dbReference type="Pfam" id="PF01266"/>
    </source>
</evidence>
<evidence type="ECO:0000313" key="3">
    <source>
        <dbReference type="EMBL" id="HGT38994.1"/>
    </source>
</evidence>
<dbReference type="SUPFAM" id="SSF51905">
    <property type="entry name" value="FAD/NAD(P)-binding domain"/>
    <property type="match status" value="1"/>
</dbReference>
<name>A0A7C4LKL0_9PLAN</name>
<accession>A0A7C4LKL0</accession>
<dbReference type="EMBL" id="DSVQ01000012">
    <property type="protein sequence ID" value="HGT38994.1"/>
    <property type="molecule type" value="Genomic_DNA"/>
</dbReference>
<protein>
    <submittedName>
        <fullName evidence="3">FAD-dependent oxidoreductase</fullName>
    </submittedName>
</protein>
<dbReference type="PANTHER" id="PTHR13847:SF289">
    <property type="entry name" value="GLYCINE OXIDASE"/>
    <property type="match status" value="1"/>
</dbReference>
<comment type="caution">
    <text evidence="3">The sequence shown here is derived from an EMBL/GenBank/DDBJ whole genome shotgun (WGS) entry which is preliminary data.</text>
</comment>
<dbReference type="GO" id="GO:0005737">
    <property type="term" value="C:cytoplasm"/>
    <property type="evidence" value="ECO:0007669"/>
    <property type="project" value="TreeGrafter"/>
</dbReference>
<dbReference type="InterPro" id="IPR006076">
    <property type="entry name" value="FAD-dep_OxRdtase"/>
</dbReference>
<sequence length="416" mass="46029">MPQEVIVVGGGVIGLACAHYLERAGCRVTVLEREAIGAGCSHANCGLICPSHVLPLAEPGALRQAVQSLFQPEAPFRVKPRIDLALWRWFWHFARRCNTRDMLAAGRAIQPLLESSLELYRQLMEQEHLDCEWEQQGLLFVYRQATAFAAYAETDRLLAETFHLPAQRLEGDAVREFEPALKPGLAGGWYFAHDAQVRPDQLLSTWHRRLADRGVTFLEHSPCDGLMRRNGQVRGVHTHRGDVAADAVVIAAGVWTSAWAEALGGSVPIQPGKGYSLTMPRPAICPRRPLIFPETRVAVTPFRSTYRLGSIMEFAGYDASISPKRIRLLTKGAEPFLQQPTAAPVLERWTGFRPMTWDSIPIIGRAPAAQNLFVAAGHNMLGLSMAPATGRLIAELVTEQTPHLDPAPYALQRFAR</sequence>
<dbReference type="GO" id="GO:0016491">
    <property type="term" value="F:oxidoreductase activity"/>
    <property type="evidence" value="ECO:0007669"/>
    <property type="project" value="UniProtKB-KW"/>
</dbReference>
<reference evidence="3" key="1">
    <citation type="journal article" date="2020" name="mSystems">
        <title>Genome- and Community-Level Interaction Insights into Carbon Utilization and Element Cycling Functions of Hydrothermarchaeota in Hydrothermal Sediment.</title>
        <authorList>
            <person name="Zhou Z."/>
            <person name="Liu Y."/>
            <person name="Xu W."/>
            <person name="Pan J."/>
            <person name="Luo Z.H."/>
            <person name="Li M."/>
        </authorList>
    </citation>
    <scope>NUCLEOTIDE SEQUENCE [LARGE SCALE GENOMIC DNA]</scope>
    <source>
        <strain evidence="3">SpSt-508</strain>
    </source>
</reference>
<dbReference type="InterPro" id="IPR036188">
    <property type="entry name" value="FAD/NAD-bd_sf"/>
</dbReference>
<dbReference type="SUPFAM" id="SSF54373">
    <property type="entry name" value="FAD-linked reductases, C-terminal domain"/>
    <property type="match status" value="1"/>
</dbReference>
<keyword evidence="1" id="KW-0560">Oxidoreductase</keyword>
<organism evidence="3">
    <name type="scientific">Schlesneria paludicola</name>
    <dbReference type="NCBI Taxonomy" id="360056"/>
    <lineage>
        <taxon>Bacteria</taxon>
        <taxon>Pseudomonadati</taxon>
        <taxon>Planctomycetota</taxon>
        <taxon>Planctomycetia</taxon>
        <taxon>Planctomycetales</taxon>
        <taxon>Planctomycetaceae</taxon>
        <taxon>Schlesneria</taxon>
    </lineage>
</organism>
<dbReference type="PANTHER" id="PTHR13847">
    <property type="entry name" value="SARCOSINE DEHYDROGENASE-RELATED"/>
    <property type="match status" value="1"/>
</dbReference>
<dbReference type="Gene3D" id="3.50.50.60">
    <property type="entry name" value="FAD/NAD(P)-binding domain"/>
    <property type="match status" value="2"/>
</dbReference>
<dbReference type="AlphaFoldDB" id="A0A7C4LKL0"/>
<gene>
    <name evidence="3" type="ORF">ENS64_06985</name>
</gene>
<feature type="domain" description="FAD dependent oxidoreductase" evidence="2">
    <location>
        <begin position="5"/>
        <end position="396"/>
    </location>
</feature>
<evidence type="ECO:0000256" key="1">
    <source>
        <dbReference type="ARBA" id="ARBA00023002"/>
    </source>
</evidence>
<proteinExistence type="predicted"/>
<dbReference type="Pfam" id="PF01266">
    <property type="entry name" value="DAO"/>
    <property type="match status" value="1"/>
</dbReference>
<dbReference type="Gene3D" id="3.30.9.10">
    <property type="entry name" value="D-Amino Acid Oxidase, subunit A, domain 2"/>
    <property type="match status" value="1"/>
</dbReference>